<reference evidence="4" key="1">
    <citation type="submission" date="2020-10" db="EMBL/GenBank/DDBJ databases">
        <authorList>
            <person name="Gilroy R."/>
        </authorList>
    </citation>
    <scope>NUCLEOTIDE SEQUENCE</scope>
    <source>
        <strain evidence="4">ChiSjej4B22-9803</strain>
    </source>
</reference>
<evidence type="ECO:0000313" key="5">
    <source>
        <dbReference type="Proteomes" id="UP000824111"/>
    </source>
</evidence>
<dbReference type="InterPro" id="IPR026906">
    <property type="entry name" value="LRR_5"/>
</dbReference>
<name>A0A9D1LV05_9FIRM</name>
<evidence type="ECO:0000259" key="3">
    <source>
        <dbReference type="PROSITE" id="PS51272"/>
    </source>
</evidence>
<gene>
    <name evidence="4" type="ORF">IAB04_04340</name>
</gene>
<sequence>MKKILSFFMSAIMLATLLMPSAFAETTWETFENEDGTLTVTGYNGPGGDVTIPAQIDGKTVGLIASEILVGMSESVTSFSAEPGSAFYTAENGVLYSVPDPAYPDWKFVAAYPKASAAEEFYIPDYVWQFDPRVCAGADALKKVSFPQGIASIASEAFADCKNLTEIEFRGEYSLPHGTYIDEEGFYHDDTGSYISGGLLVGDGAFRGCSSLKAVTLPQGTSVIAENAFRDCSSLEAVLIPDSVEYFTDNPQGSGIFDGSPLVTVYGLADSTAQEFCGLLGLPFQAVTSYEEGKTLIANRISQPVSPSEQPSAWAIPEVTAARANGLIPAELDSSYTSPITRREFCLLVCAYADKMGLSSSGSPVSFSDTSDASIQRAAALGVIQGYPDGTFAPDNSILRSEAAAMLARTAALTGNTANAPYESFSDEAMFGWAQENIEFISSCIDTRTVTAIMGGVGDNLFDPNGNYTREQAILTFQRLYRYCTGVIQPLYPGNVPVEINGGVMASLEGGQLHFSNLQDGEYSIIVGVGLNYHSYTEMTKSDIVTAVNSEITYDISDIPNGRYTAVIRPYTSDSLAAAYTERPELPQDGRILSAAPTTVEPPYVDIIKDNDHGYLIPYPAYEHNKKMFQETQAPAAGEYLSATQDIQADNAEIRALAESITAGLSSDYEKASAIYDWMGQNIAYDYETYHAVDDESQRPQDAVSVMNQRSAVCAGYSQLAAALLRSIGIPTKYVLGFPSLDYGIGETTDDWIKILMNGGDEENGIYLVVRHAWNEVWVGDRWVIMDTTWGRMQNEENWDDFRTQRDYFDPSLWKFSYSHIILEYPDET</sequence>
<dbReference type="GO" id="GO:0005737">
    <property type="term" value="C:cytoplasm"/>
    <property type="evidence" value="ECO:0007669"/>
    <property type="project" value="TreeGrafter"/>
</dbReference>
<dbReference type="Pfam" id="PF01841">
    <property type="entry name" value="Transglut_core"/>
    <property type="match status" value="1"/>
</dbReference>
<dbReference type="PANTHER" id="PTHR46333:SF2">
    <property type="entry name" value="CYTOKINESIS PROTEIN 3"/>
    <property type="match status" value="1"/>
</dbReference>
<dbReference type="InterPro" id="IPR002931">
    <property type="entry name" value="Transglutaminase-like"/>
</dbReference>
<reference evidence="4" key="2">
    <citation type="journal article" date="2021" name="PeerJ">
        <title>Extensive microbial diversity within the chicken gut microbiome revealed by metagenomics and culture.</title>
        <authorList>
            <person name="Gilroy R."/>
            <person name="Ravi A."/>
            <person name="Getino M."/>
            <person name="Pursley I."/>
            <person name="Horton D.L."/>
            <person name="Alikhan N.F."/>
            <person name="Baker D."/>
            <person name="Gharbi K."/>
            <person name="Hall N."/>
            <person name="Watson M."/>
            <person name="Adriaenssens E.M."/>
            <person name="Foster-Nyarko E."/>
            <person name="Jarju S."/>
            <person name="Secka A."/>
            <person name="Antonio M."/>
            <person name="Oren A."/>
            <person name="Chaudhuri R.R."/>
            <person name="La Ragione R."/>
            <person name="Hildebrand F."/>
            <person name="Pallen M.J."/>
        </authorList>
    </citation>
    <scope>NUCLEOTIDE SEQUENCE</scope>
    <source>
        <strain evidence="4">ChiSjej4B22-9803</strain>
    </source>
</reference>
<feature type="chain" id="PRO_5039235649" evidence="2">
    <location>
        <begin position="25"/>
        <end position="829"/>
    </location>
</feature>
<dbReference type="Gene3D" id="3.80.10.10">
    <property type="entry name" value="Ribonuclease Inhibitor"/>
    <property type="match status" value="1"/>
</dbReference>
<dbReference type="Pfam" id="PF00395">
    <property type="entry name" value="SLH"/>
    <property type="match status" value="1"/>
</dbReference>
<dbReference type="Gene3D" id="3.10.620.30">
    <property type="match status" value="1"/>
</dbReference>
<comment type="caution">
    <text evidence="4">The sequence shown here is derived from an EMBL/GenBank/DDBJ whole genome shotgun (WGS) entry which is preliminary data.</text>
</comment>
<keyword evidence="1" id="KW-0677">Repeat</keyword>
<dbReference type="InterPro" id="IPR052557">
    <property type="entry name" value="CAP/Cytokinesis_protein"/>
</dbReference>
<proteinExistence type="predicted"/>
<dbReference type="InterPro" id="IPR001119">
    <property type="entry name" value="SLH_dom"/>
</dbReference>
<dbReference type="InterPro" id="IPR032675">
    <property type="entry name" value="LRR_dom_sf"/>
</dbReference>
<accession>A0A9D1LV05</accession>
<dbReference type="Pfam" id="PF13306">
    <property type="entry name" value="LRR_5"/>
    <property type="match status" value="1"/>
</dbReference>
<keyword evidence="2" id="KW-0732">Signal</keyword>
<dbReference type="PANTHER" id="PTHR46333">
    <property type="entry name" value="CYTOKINESIS PROTEIN 3"/>
    <property type="match status" value="1"/>
</dbReference>
<dbReference type="AlphaFoldDB" id="A0A9D1LV05"/>
<feature type="domain" description="SLH" evidence="3">
    <location>
        <begin position="358"/>
        <end position="421"/>
    </location>
</feature>
<evidence type="ECO:0000313" key="4">
    <source>
        <dbReference type="EMBL" id="HIU48568.1"/>
    </source>
</evidence>
<dbReference type="InterPro" id="IPR038765">
    <property type="entry name" value="Papain-like_cys_pep_sf"/>
</dbReference>
<dbReference type="SUPFAM" id="SSF54001">
    <property type="entry name" value="Cysteine proteinases"/>
    <property type="match status" value="1"/>
</dbReference>
<dbReference type="SMART" id="SM00460">
    <property type="entry name" value="TGc"/>
    <property type="match status" value="1"/>
</dbReference>
<feature type="signal peptide" evidence="2">
    <location>
        <begin position="1"/>
        <end position="24"/>
    </location>
</feature>
<evidence type="ECO:0000256" key="1">
    <source>
        <dbReference type="ARBA" id="ARBA00022737"/>
    </source>
</evidence>
<dbReference type="EMBL" id="DVND01000115">
    <property type="protein sequence ID" value="HIU48568.1"/>
    <property type="molecule type" value="Genomic_DNA"/>
</dbReference>
<evidence type="ECO:0000256" key="2">
    <source>
        <dbReference type="SAM" id="SignalP"/>
    </source>
</evidence>
<dbReference type="Proteomes" id="UP000824111">
    <property type="component" value="Unassembled WGS sequence"/>
</dbReference>
<protein>
    <submittedName>
        <fullName evidence="4">Leucine-rich repeat protein</fullName>
    </submittedName>
</protein>
<dbReference type="PROSITE" id="PS51272">
    <property type="entry name" value="SLH"/>
    <property type="match status" value="1"/>
</dbReference>
<organism evidence="4 5">
    <name type="scientific">Candidatus Avimonoglobus intestinipullorum</name>
    <dbReference type="NCBI Taxonomy" id="2840699"/>
    <lineage>
        <taxon>Bacteria</taxon>
        <taxon>Bacillati</taxon>
        <taxon>Bacillota</taxon>
        <taxon>Clostridia</taxon>
        <taxon>Eubacteriales</taxon>
        <taxon>Candidatus Avimonoglobus</taxon>
    </lineage>
</organism>